<organism evidence="1 2">
    <name type="scientific">Zea mays</name>
    <name type="common">Maize</name>
    <dbReference type="NCBI Taxonomy" id="4577"/>
    <lineage>
        <taxon>Eukaryota</taxon>
        <taxon>Viridiplantae</taxon>
        <taxon>Streptophyta</taxon>
        <taxon>Embryophyta</taxon>
        <taxon>Tracheophyta</taxon>
        <taxon>Spermatophyta</taxon>
        <taxon>Magnoliopsida</taxon>
        <taxon>Liliopsida</taxon>
        <taxon>Poales</taxon>
        <taxon>Poaceae</taxon>
        <taxon>PACMAD clade</taxon>
        <taxon>Panicoideae</taxon>
        <taxon>Andropogonodae</taxon>
        <taxon>Andropogoneae</taxon>
        <taxon>Tripsacinae</taxon>
        <taxon>Zea</taxon>
    </lineage>
</organism>
<evidence type="ECO:0000313" key="1">
    <source>
        <dbReference type="EMBL" id="PWZ27099.1"/>
    </source>
</evidence>
<name>A0A3L6F247_MAIZE</name>
<proteinExistence type="predicted"/>
<evidence type="ECO:0000313" key="2">
    <source>
        <dbReference type="Proteomes" id="UP000251960"/>
    </source>
</evidence>
<protein>
    <submittedName>
        <fullName evidence="1">Uncharacterized protein</fullName>
    </submittedName>
</protein>
<dbReference type="EMBL" id="NCVQ01000005">
    <property type="protein sequence ID" value="PWZ27099.1"/>
    <property type="molecule type" value="Genomic_DNA"/>
</dbReference>
<dbReference type="ExpressionAtlas" id="A0A3L6F247">
    <property type="expression patterns" value="baseline"/>
</dbReference>
<accession>A0A3L6F247</accession>
<dbReference type="Proteomes" id="UP000251960">
    <property type="component" value="Chromosome 4"/>
</dbReference>
<dbReference type="AlphaFoldDB" id="A0A3L6F247"/>
<gene>
    <name evidence="1" type="ORF">Zm00014a_024374</name>
</gene>
<sequence length="107" mass="12321">MYLTTYLLTLDAQYDFLARHHRQMIAQAEDAEKRNRQLHVDLTTAQSCATALESHEVIAVKALKQAKDEHVQKLIEAYLVTHNQRRALWIQEPASSNPVQPMRAEDP</sequence>
<reference evidence="1 2" key="1">
    <citation type="journal article" date="2018" name="Nat. Genet.">
        <title>Extensive intraspecific gene order and gene structural variations between Mo17 and other maize genomes.</title>
        <authorList>
            <person name="Sun S."/>
            <person name="Zhou Y."/>
            <person name="Chen J."/>
            <person name="Shi J."/>
            <person name="Zhao H."/>
            <person name="Zhao H."/>
            <person name="Song W."/>
            <person name="Zhang M."/>
            <person name="Cui Y."/>
            <person name="Dong X."/>
            <person name="Liu H."/>
            <person name="Ma X."/>
            <person name="Jiao Y."/>
            <person name="Wang B."/>
            <person name="Wei X."/>
            <person name="Stein J.C."/>
            <person name="Glaubitz J.C."/>
            <person name="Lu F."/>
            <person name="Yu G."/>
            <person name="Liang C."/>
            <person name="Fengler K."/>
            <person name="Li B."/>
            <person name="Rafalski A."/>
            <person name="Schnable P.S."/>
            <person name="Ware D.H."/>
            <person name="Buckler E.S."/>
            <person name="Lai J."/>
        </authorList>
    </citation>
    <scope>NUCLEOTIDE SEQUENCE [LARGE SCALE GENOMIC DNA]</scope>
    <source>
        <strain evidence="2">cv. Missouri 17</strain>
        <tissue evidence="1">Seedling</tissue>
    </source>
</reference>
<comment type="caution">
    <text evidence="1">The sequence shown here is derived from an EMBL/GenBank/DDBJ whole genome shotgun (WGS) entry which is preliminary data.</text>
</comment>